<name>A0A0E9WW49_ANGAN</name>
<reference evidence="1" key="2">
    <citation type="journal article" date="2015" name="Fish Shellfish Immunol.">
        <title>Early steps in the European eel (Anguilla anguilla)-Vibrio vulnificus interaction in the gills: Role of the RtxA13 toxin.</title>
        <authorList>
            <person name="Callol A."/>
            <person name="Pajuelo D."/>
            <person name="Ebbesson L."/>
            <person name="Teles M."/>
            <person name="MacKenzie S."/>
            <person name="Amaro C."/>
        </authorList>
    </citation>
    <scope>NUCLEOTIDE SEQUENCE</scope>
</reference>
<dbReference type="EMBL" id="GBXM01014136">
    <property type="protein sequence ID" value="JAH94441.1"/>
    <property type="molecule type" value="Transcribed_RNA"/>
</dbReference>
<accession>A0A0E9WW49</accession>
<sequence>MAHTPGSVQVCIVTVLGEHTNLHTPHDNKQSACPTTVIAQRFLYCRTASTFCRNQPRYRYNRNDNVCIWDDPFILLFQ</sequence>
<proteinExistence type="predicted"/>
<reference evidence="1" key="1">
    <citation type="submission" date="2014-11" db="EMBL/GenBank/DDBJ databases">
        <authorList>
            <person name="Amaro Gonzalez C."/>
        </authorList>
    </citation>
    <scope>NUCLEOTIDE SEQUENCE</scope>
</reference>
<organism evidence="1">
    <name type="scientific">Anguilla anguilla</name>
    <name type="common">European freshwater eel</name>
    <name type="synonym">Muraena anguilla</name>
    <dbReference type="NCBI Taxonomy" id="7936"/>
    <lineage>
        <taxon>Eukaryota</taxon>
        <taxon>Metazoa</taxon>
        <taxon>Chordata</taxon>
        <taxon>Craniata</taxon>
        <taxon>Vertebrata</taxon>
        <taxon>Euteleostomi</taxon>
        <taxon>Actinopterygii</taxon>
        <taxon>Neopterygii</taxon>
        <taxon>Teleostei</taxon>
        <taxon>Anguilliformes</taxon>
        <taxon>Anguillidae</taxon>
        <taxon>Anguilla</taxon>
    </lineage>
</organism>
<evidence type="ECO:0000313" key="1">
    <source>
        <dbReference type="EMBL" id="JAH94441.1"/>
    </source>
</evidence>
<protein>
    <submittedName>
        <fullName evidence="1">Uncharacterized protein</fullName>
    </submittedName>
</protein>
<dbReference type="AlphaFoldDB" id="A0A0E9WW49"/>